<accession>A0AAU9DM99</accession>
<dbReference type="PANTHER" id="PTHR44227">
    <property type="match status" value="1"/>
</dbReference>
<organism evidence="6 7">
    <name type="scientific">Haliovirga abyssi</name>
    <dbReference type="NCBI Taxonomy" id="2996794"/>
    <lineage>
        <taxon>Bacteria</taxon>
        <taxon>Fusobacteriati</taxon>
        <taxon>Fusobacteriota</taxon>
        <taxon>Fusobacteriia</taxon>
        <taxon>Fusobacteriales</taxon>
        <taxon>Haliovirgaceae</taxon>
        <taxon>Haliovirga</taxon>
    </lineage>
</organism>
<feature type="transmembrane region" description="Helical" evidence="5">
    <location>
        <begin position="331"/>
        <end position="349"/>
    </location>
</feature>
<feature type="transmembrane region" description="Helical" evidence="5">
    <location>
        <begin position="130"/>
        <end position="150"/>
    </location>
</feature>
<evidence type="ECO:0000313" key="6">
    <source>
        <dbReference type="EMBL" id="BDU51132.1"/>
    </source>
</evidence>
<reference evidence="6 7" key="1">
    <citation type="submission" date="2022-11" db="EMBL/GenBank/DDBJ databases">
        <title>Haliovirga abyssi gen. nov., sp. nov., a mesophilic fermentative bacterium isolated from the Iheya North hydrothermal field and the proposal of Haliovirgaceae fam. nov.</title>
        <authorList>
            <person name="Miyazaki U."/>
            <person name="Tame A."/>
            <person name="Miyazaki J."/>
            <person name="Takai K."/>
            <person name="Sawayama S."/>
            <person name="Kitajima M."/>
            <person name="Okamoto A."/>
            <person name="Nakagawa S."/>
        </authorList>
    </citation>
    <scope>NUCLEOTIDE SEQUENCE [LARGE SCALE GENOMIC DNA]</scope>
    <source>
        <strain evidence="6 7">IC12</strain>
    </source>
</reference>
<evidence type="ECO:0000256" key="5">
    <source>
        <dbReference type="SAM" id="Phobius"/>
    </source>
</evidence>
<evidence type="ECO:0000256" key="4">
    <source>
        <dbReference type="SAM" id="Coils"/>
    </source>
</evidence>
<dbReference type="AlphaFoldDB" id="A0AAU9DM99"/>
<feature type="transmembrane region" description="Helical" evidence="5">
    <location>
        <begin position="300"/>
        <end position="319"/>
    </location>
</feature>
<feature type="transmembrane region" description="Helical" evidence="5">
    <location>
        <begin position="197"/>
        <end position="218"/>
    </location>
</feature>
<feature type="repeat" description="TPR" evidence="3">
    <location>
        <begin position="428"/>
        <end position="461"/>
    </location>
</feature>
<keyword evidence="2 3" id="KW-0802">TPR repeat</keyword>
<keyword evidence="4" id="KW-0175">Coiled coil</keyword>
<dbReference type="Pfam" id="PF13181">
    <property type="entry name" value="TPR_8"/>
    <property type="match status" value="1"/>
</dbReference>
<feature type="transmembrane region" description="Helical" evidence="5">
    <location>
        <begin position="7"/>
        <end position="31"/>
    </location>
</feature>
<dbReference type="KEGG" id="haby:HLVA_17010"/>
<dbReference type="SUPFAM" id="SSF48452">
    <property type="entry name" value="TPR-like"/>
    <property type="match status" value="1"/>
</dbReference>
<gene>
    <name evidence="6" type="ORF">HLVA_17010</name>
</gene>
<protein>
    <recommendedName>
        <fullName evidence="8">Glycosyltransferase RgtA/B/C/D-like domain-containing protein</fullName>
    </recommendedName>
</protein>
<evidence type="ECO:0000256" key="1">
    <source>
        <dbReference type="ARBA" id="ARBA00022737"/>
    </source>
</evidence>
<evidence type="ECO:0000313" key="7">
    <source>
        <dbReference type="Proteomes" id="UP001321582"/>
    </source>
</evidence>
<feature type="transmembrane region" description="Helical" evidence="5">
    <location>
        <begin position="162"/>
        <end position="185"/>
    </location>
</feature>
<feature type="transmembrane region" description="Helical" evidence="5">
    <location>
        <begin position="79"/>
        <end position="97"/>
    </location>
</feature>
<sequence length="588" mass="69661">MAKNKNLLIFLLFSVLGFILYMNTLKVGFVFDSVSLKYDPQIRDIFSALKDVFLQYSSNRRLAYFTFAINYLIGRENPIGYHIFNIIIHILTAFTVYKFLEIFTKKEKASFFAALIFLVNPIQTQALNLIVQRMVLLSGLFYFLTLYLYLKNRETDKKRYYILAIISFLAGIRCKEIVITLPLVLTFIDYKNIKKIIPFYFIAFLPILFKIMVALNGNNQIGKVFNMKQANADLTRGKYFISEFKVIVYYIALILLPLKLRIDYDFKVDNSFFNIDVLFPFFILLVLIFLIIYLYKKKFLYSFSIFLFFMGIFVTSTIIPIEDLSFEHRVYISSVGVILFITLFIDEIIKSKIIKNSIFIIILLIYSGLTINRNFEWKNESKLWKTNIKYTPNKVRPRYNLVEVYLKEKKYNLALEEIDEILKIDNYYEAYKDRAKIYLETGDYNKALKSINIAISRYNKDIENYEIKIKIFEKLRKLDKIEETALKSLEIEKSAKMYNYLAEANYIRKNYNKAIKFANLGLEVKNNYRGNYLLGNISMKFSKYDKAINYFEQCVKIGRMDSKLYKRLKWLYQITGKKDKLKLGTLKK</sequence>
<dbReference type="InterPro" id="IPR019734">
    <property type="entry name" value="TPR_rpt"/>
</dbReference>
<feature type="transmembrane region" description="Helical" evidence="5">
    <location>
        <begin position="356"/>
        <end position="375"/>
    </location>
</feature>
<feature type="transmembrane region" description="Helical" evidence="5">
    <location>
        <begin position="109"/>
        <end position="124"/>
    </location>
</feature>
<keyword evidence="7" id="KW-1185">Reference proteome</keyword>
<proteinExistence type="predicted"/>
<name>A0AAU9DM99_9FUSO</name>
<feature type="transmembrane region" description="Helical" evidence="5">
    <location>
        <begin position="278"/>
        <end position="295"/>
    </location>
</feature>
<keyword evidence="5" id="KW-1133">Transmembrane helix</keyword>
<dbReference type="EMBL" id="AP027059">
    <property type="protein sequence ID" value="BDU51132.1"/>
    <property type="molecule type" value="Genomic_DNA"/>
</dbReference>
<evidence type="ECO:0000256" key="2">
    <source>
        <dbReference type="ARBA" id="ARBA00022803"/>
    </source>
</evidence>
<dbReference type="Gene3D" id="1.25.40.10">
    <property type="entry name" value="Tetratricopeptide repeat domain"/>
    <property type="match status" value="2"/>
</dbReference>
<dbReference type="Proteomes" id="UP001321582">
    <property type="component" value="Chromosome"/>
</dbReference>
<feature type="coiled-coil region" evidence="4">
    <location>
        <begin position="448"/>
        <end position="475"/>
    </location>
</feature>
<feature type="transmembrane region" description="Helical" evidence="5">
    <location>
        <begin position="239"/>
        <end position="258"/>
    </location>
</feature>
<evidence type="ECO:0000256" key="3">
    <source>
        <dbReference type="PROSITE-ProRule" id="PRU00339"/>
    </source>
</evidence>
<keyword evidence="5" id="KW-0472">Membrane</keyword>
<dbReference type="SMART" id="SM00028">
    <property type="entry name" value="TPR"/>
    <property type="match status" value="4"/>
</dbReference>
<evidence type="ECO:0008006" key="8">
    <source>
        <dbReference type="Google" id="ProtNLM"/>
    </source>
</evidence>
<keyword evidence="1" id="KW-0677">Repeat</keyword>
<keyword evidence="5" id="KW-0812">Transmembrane</keyword>
<dbReference type="PANTHER" id="PTHR44227:SF3">
    <property type="entry name" value="PROTEIN O-MANNOSYL-TRANSFERASE TMTC4"/>
    <property type="match status" value="1"/>
</dbReference>
<dbReference type="InterPro" id="IPR011990">
    <property type="entry name" value="TPR-like_helical_dom_sf"/>
</dbReference>
<dbReference type="InterPro" id="IPR052346">
    <property type="entry name" value="O-mannosyl-transferase_TMTC"/>
</dbReference>
<dbReference type="RefSeq" id="WP_307903973.1">
    <property type="nucleotide sequence ID" value="NZ_AP027059.1"/>
</dbReference>
<dbReference type="PROSITE" id="PS50005">
    <property type="entry name" value="TPR"/>
    <property type="match status" value="1"/>
</dbReference>